<evidence type="ECO:0000313" key="2">
    <source>
        <dbReference type="EMBL" id="SVB86433.1"/>
    </source>
</evidence>
<name>A0A382HID9_9ZZZZ</name>
<dbReference type="AlphaFoldDB" id="A0A382HID9"/>
<feature type="transmembrane region" description="Helical" evidence="1">
    <location>
        <begin position="43"/>
        <end position="62"/>
    </location>
</feature>
<evidence type="ECO:0000256" key="1">
    <source>
        <dbReference type="SAM" id="Phobius"/>
    </source>
</evidence>
<gene>
    <name evidence="2" type="ORF">METZ01_LOCUS239287</name>
</gene>
<organism evidence="2">
    <name type="scientific">marine metagenome</name>
    <dbReference type="NCBI Taxonomy" id="408172"/>
    <lineage>
        <taxon>unclassified sequences</taxon>
        <taxon>metagenomes</taxon>
        <taxon>ecological metagenomes</taxon>
    </lineage>
</organism>
<proteinExistence type="predicted"/>
<reference evidence="2" key="1">
    <citation type="submission" date="2018-05" db="EMBL/GenBank/DDBJ databases">
        <authorList>
            <person name="Lanie J.A."/>
            <person name="Ng W.-L."/>
            <person name="Kazmierczak K.M."/>
            <person name="Andrzejewski T.M."/>
            <person name="Davidsen T.M."/>
            <person name="Wayne K.J."/>
            <person name="Tettelin H."/>
            <person name="Glass J.I."/>
            <person name="Rusch D."/>
            <person name="Podicherti R."/>
            <person name="Tsui H.-C.T."/>
            <person name="Winkler M.E."/>
        </authorList>
    </citation>
    <scope>NUCLEOTIDE SEQUENCE</scope>
</reference>
<keyword evidence="1" id="KW-0472">Membrane</keyword>
<protein>
    <recommendedName>
        <fullName evidence="3">SHOCT domain-containing protein</fullName>
    </recommendedName>
</protein>
<evidence type="ECO:0008006" key="3">
    <source>
        <dbReference type="Google" id="ProtNLM"/>
    </source>
</evidence>
<dbReference type="EMBL" id="UINC01061159">
    <property type="protein sequence ID" value="SVB86433.1"/>
    <property type="molecule type" value="Genomic_DNA"/>
</dbReference>
<keyword evidence="1" id="KW-1133">Transmembrane helix</keyword>
<sequence length="63" mass="7162">MNDFGEHLARLEEQRDDGQITDEEYRDLRAQLLENRDRGSRRLIVGVVVVIMLVVVVVIVAAA</sequence>
<accession>A0A382HID9</accession>
<keyword evidence="1" id="KW-0812">Transmembrane</keyword>